<keyword evidence="4" id="KW-0106">Calcium</keyword>
<dbReference type="InterPro" id="IPR028974">
    <property type="entry name" value="TSP_type-3_rpt"/>
</dbReference>
<evidence type="ECO:0000256" key="5">
    <source>
        <dbReference type="SAM" id="MobiDB-lite"/>
    </source>
</evidence>
<feature type="compositionally biased region" description="Basic and acidic residues" evidence="5">
    <location>
        <begin position="1105"/>
        <end position="1114"/>
    </location>
</feature>
<organism evidence="7 8">
    <name type="scientific">Pseudomonas tohonis</name>
    <dbReference type="NCBI Taxonomy" id="2725477"/>
    <lineage>
        <taxon>Bacteria</taxon>
        <taxon>Pseudomonadati</taxon>
        <taxon>Pseudomonadota</taxon>
        <taxon>Gammaproteobacteria</taxon>
        <taxon>Pseudomonadales</taxon>
        <taxon>Pseudomonadaceae</taxon>
        <taxon>Pseudomonas</taxon>
    </lineage>
</organism>
<feature type="compositionally biased region" description="Basic and acidic residues" evidence="5">
    <location>
        <begin position="1030"/>
        <end position="1039"/>
    </location>
</feature>
<evidence type="ECO:0000256" key="3">
    <source>
        <dbReference type="ARBA" id="ARBA00022729"/>
    </source>
</evidence>
<feature type="compositionally biased region" description="Basic and acidic residues" evidence="5">
    <location>
        <begin position="655"/>
        <end position="664"/>
    </location>
</feature>
<keyword evidence="2" id="KW-0964">Secreted</keyword>
<sequence length="2481" mass="263474">MGMLGGQGKRCRLLAGLAWLLLTSGGLAQAAESCRALFTGGLQTHGAGGVVFQWGGTLQNNPSQLIDTPRVQNPWGAPSCGSRDCQASGMGAADFAGLALPEIKGEHDLSLGYLGVGEAGGGDLNRYRTISVDGGATLSFNARHQAYYIQRLSIGYGAKVTLAPGRYWIGQLDMASSSQLLIAGGNARVMVGSSLNLPYQASLNGEGSAEALQLFVRGNLSLESSATVGALAYVEGDYRGAFASRLRGGLNARNAVVDTAARIETRMDAIATLGWNTQCSERRDLDGDGVLDLFDADTDGDGHDDETERLAGSDPRNAQSVPQVAPPTPQPSQCTAAFAKGLQSHTAGGRISFGLNAQLRDGVSAYLPASRVDSSFASLSRSCGTQDCQPSYTPAPVPQLPAFLKTGSSFSQDLGYGATQVMDGSRTEWHRLNVAGMATARFTKPGAYRLREVEVGYRGTLELSAGDYWIEKLTLASEARIVPRGAGTVRLHVAQNLELPWQARFNAEASGQARDPSQLLVLAEGNVVLGSNTTVSGFVYARGNLTQQYASQLTGGAVAANLSLETQALARQDLAALGKLDFGLLCDLDGDGIGDNLDPDRDGDGISNDYEIQLGYNPDDKNSTPPDMDKDGIPDALDDDRDGDGVANAQDAFPDDPRESRDLDGDGIGDNADTDRDGDGVSNDIEIQLGFDPNDKNSTPPDLDKDGIPDALDDDRDGDGVPNAQDAFPDDPKESRDLDGDGIGDNADTDRDGDGIANDYETQLGFDPNDKASTPPDMDRDGIPDALDYDRDGDGVENDRDAFPDDPRESRDLDGDGIGDNADPDRDGDGISNDYETQLGFDPNDKASTPPDLDKDGIPDALDDDRDGDGVPNAQDAFPDDPKESRDLDGDGIGDNADPDRDGDGISNDYETQVGTDPDDKASVPPDLDKDGIPDALDDDRDGDGVPNAQDAFPDDPKESRDLDGDGIGDNADTDRDGDGISNDYETQVGTDPDDKASVPPDLDKDGIPDALDDDRDGDGVPNADDAFPDDPKESRDLDGDGIGDNADTDRDGDGISNDYEIQLGTDPDDKASVPPDLDKDGIPDSLDDDRDGDGVPNADDAFPDDPKESRDLDGDGIGDNADTDRDGDGISNDYETQVGTDPDDKASVPPDLDRDGIPDALDDDRDGDGVLNPDDAFPDDPKESRDLDGDGIGDNADTDRDGDGISNDYETQLGFDPNDKASVPPDLDKDGIPDALDDDRDGDGVPNADDALPDDPTETRDMDGDGIGDNADPDRDGDGIANDIEIQLGFDPNDKNSTPPDLDKDGIPDALDDDRDGDGVPNAQDAFPDDPKESRDLDGDGIGDNADTDRDGDGISNDYETQVGTDPDDKASVPPDLDKDGIPDALDDDRDGDGVPNAQDAFPDDPKESRDLDGDGIGDNADTDRDGDGISNDYETQVGTDPDDKASMPPDLDKDGIPDVLDDDRDGDGVPNAQDAFPDDPTESRDLDGDGIGDNADPDRDGDGISNDYETQLGFDPNDKASTPPDLDKDGIPDALDDDRDGDGVPNAQDAFPDDPKESRDLDGDGIGDNADPDRDGDGVSNDDEVAAGTDPNDPTSFPDRQPPVVAIEGPEVISVNEDSVTLRGSASDSASGVARLEFASDRFPGTRFAVTLQGSQWTASVPVLEGTNRLTLTAFDKAGNQASLVRTVERQPLASDIALTVDYPLPGATVKDASLVVRGQLRSDKAAQRMEVLVNGQPASLSATGQVTLFGFQSAPITLQSGPNTLTLQAWVDQRSIQRSIVVTYQPPQASFKPPRFDNLSPANGSLLPGNGFMLGGQVFAEAGLERISVAGRNLVLREPGAQLYDLREALNVPVGQNSYSVELVARDRSGQETRQTLSWKLDQEPPQITLDQALVELPAKNRVGEQPYPIKGTLREANLSSFQINGNDVTLEPGGQAGEFRFASRIALPIGQPVSVTLVARDQAGNQLRREYSLELSAQAAINWVIPTEGTELLNLGEPVSLQVAARIEDLSGLLAPRAMLLAANGDLIADAPLTGDTTLKSATLQIPPQSGRYQLLAVLQGGNGQVVAQSARSISLVTPQQLPVALERVEPANNARFVEPNGFISLYFNQAIDLAKLEIKVHETAHGMSYVDLDGLGTNALKAQGYQLVRVDRDHQAVVGALSELPGSQVIAFYPEKDLAYDAEVSVEVRYDGQELERLRYRTRPLPTFISGVVLDQLQEPVANIEVRLEELNRSVRTNRDGAFNFGFGDTAEQAIPGGQYRLLLNPGSGNRGYGADSRSVTVQGGERNDFGQMQLAQLNTTLPYVPVKGGSQLSLLEGEFKLDLGGARLVFPDGRQEGDLHAQMLQFSELPYPVEPLAMPYWMYALQPAGVSVQGTLSVDLAALRLGNTLDYLPPDGSYVVMVGLDRQAARIVPVGVGVIGNGRIRSQGVLAQDNLDLFGFALAGLEAQPALKAYADGELNLRQLQAELYRLNKGR</sequence>
<feature type="compositionally biased region" description="Basic and acidic residues" evidence="5">
    <location>
        <begin position="730"/>
        <end position="739"/>
    </location>
</feature>
<dbReference type="Gene3D" id="4.10.1080.10">
    <property type="entry name" value="TSP type-3 repeat"/>
    <property type="match status" value="13"/>
</dbReference>
<dbReference type="Proteomes" id="UP000509383">
    <property type="component" value="Chromosome"/>
</dbReference>
<feature type="compositionally biased region" description="Basic and acidic residues" evidence="5">
    <location>
        <begin position="993"/>
        <end position="1008"/>
    </location>
</feature>
<feature type="compositionally biased region" description="Basic and acidic residues" evidence="5">
    <location>
        <begin position="1405"/>
        <end position="1414"/>
    </location>
</feature>
<feature type="region of interest" description="Disordered" evidence="5">
    <location>
        <begin position="294"/>
        <end position="333"/>
    </location>
</feature>
<evidence type="ECO:0000313" key="8">
    <source>
        <dbReference type="Proteomes" id="UP000509383"/>
    </source>
</evidence>
<feature type="region of interest" description="Disordered" evidence="5">
    <location>
        <begin position="596"/>
        <end position="1606"/>
    </location>
</feature>
<evidence type="ECO:0000256" key="4">
    <source>
        <dbReference type="ARBA" id="ARBA00022837"/>
    </source>
</evidence>
<protein>
    <recommendedName>
        <fullName evidence="9">Thrombospondin</fullName>
    </recommendedName>
</protein>
<dbReference type="InterPro" id="IPR059100">
    <property type="entry name" value="TSP3_bac"/>
</dbReference>
<dbReference type="InterPro" id="IPR013783">
    <property type="entry name" value="Ig-like_fold"/>
</dbReference>
<feature type="compositionally biased region" description="Basic and acidic residues" evidence="5">
    <location>
        <begin position="1443"/>
        <end position="1458"/>
    </location>
</feature>
<feature type="compositionally biased region" description="Basic and acidic residues" evidence="5">
    <location>
        <begin position="1368"/>
        <end position="1383"/>
    </location>
</feature>
<feature type="compositionally biased region" description="Basic and acidic residues" evidence="5">
    <location>
        <begin position="1180"/>
        <end position="1189"/>
    </location>
</feature>
<evidence type="ECO:0000256" key="6">
    <source>
        <dbReference type="SAM" id="SignalP"/>
    </source>
</evidence>
<dbReference type="SUPFAM" id="SSF103647">
    <property type="entry name" value="TSP type-3 repeat"/>
    <property type="match status" value="13"/>
</dbReference>
<dbReference type="PANTHER" id="PTHR10199:SF119">
    <property type="entry name" value="RE20510P"/>
    <property type="match status" value="1"/>
</dbReference>
<feature type="compositionally biased region" description="Basic and acidic residues" evidence="5">
    <location>
        <begin position="880"/>
        <end position="889"/>
    </location>
</feature>
<feature type="signal peptide" evidence="6">
    <location>
        <begin position="1"/>
        <end position="30"/>
    </location>
</feature>
<feature type="compositionally biased region" description="Basic and acidic residues" evidence="5">
    <location>
        <begin position="1330"/>
        <end position="1339"/>
    </location>
</feature>
<feature type="compositionally biased region" description="Basic and acidic residues" evidence="5">
    <location>
        <begin position="955"/>
        <end position="964"/>
    </location>
</feature>
<evidence type="ECO:0000256" key="2">
    <source>
        <dbReference type="ARBA" id="ARBA00022525"/>
    </source>
</evidence>
<proteinExistence type="predicted"/>
<feature type="compositionally biased region" description="Basic and acidic residues" evidence="5">
    <location>
        <begin position="918"/>
        <end position="933"/>
    </location>
</feature>
<feature type="compositionally biased region" description="Basic and acidic residues" evidence="5">
    <location>
        <begin position="777"/>
        <end position="814"/>
    </location>
</feature>
<feature type="compositionally biased region" description="Basic and acidic residues" evidence="5">
    <location>
        <begin position="1068"/>
        <end position="1083"/>
    </location>
</feature>
<dbReference type="KEGG" id="ptw:TUM18999_60100"/>
<feature type="compositionally biased region" description="Basic and acidic residues" evidence="5">
    <location>
        <begin position="1555"/>
        <end position="1564"/>
    </location>
</feature>
<evidence type="ECO:0000256" key="1">
    <source>
        <dbReference type="ARBA" id="ARBA00004613"/>
    </source>
</evidence>
<evidence type="ECO:0008006" key="9">
    <source>
        <dbReference type="Google" id="ProtNLM"/>
    </source>
</evidence>
<dbReference type="Gene3D" id="2.60.40.1120">
    <property type="entry name" value="Carboxypeptidase-like, regulatory domain"/>
    <property type="match status" value="1"/>
</dbReference>
<comment type="subcellular location">
    <subcellularLocation>
        <location evidence="1">Secreted</location>
    </subcellularLocation>
</comment>
<dbReference type="GO" id="GO:0005509">
    <property type="term" value="F:calcium ion binding"/>
    <property type="evidence" value="ECO:0007669"/>
    <property type="project" value="InterPro"/>
</dbReference>
<dbReference type="PANTHER" id="PTHR10199">
    <property type="entry name" value="THROMBOSPONDIN"/>
    <property type="match status" value="1"/>
</dbReference>
<feature type="chain" id="PRO_5026806976" description="Thrombospondin" evidence="6">
    <location>
        <begin position="31"/>
        <end position="2481"/>
    </location>
</feature>
<dbReference type="EMBL" id="AP023189">
    <property type="protein sequence ID" value="BCG27819.1"/>
    <property type="molecule type" value="Genomic_DNA"/>
</dbReference>
<feature type="compositionally biased region" description="Acidic residues" evidence="5">
    <location>
        <begin position="294"/>
        <end position="305"/>
    </location>
</feature>
<feature type="compositionally biased region" description="Basic and acidic residues" evidence="5">
    <location>
        <begin position="618"/>
        <end position="633"/>
    </location>
</feature>
<keyword evidence="3 6" id="KW-0732">Signal</keyword>
<dbReference type="Pfam" id="PF18884">
    <property type="entry name" value="TSP3_bac"/>
    <property type="match status" value="15"/>
</dbReference>
<reference evidence="7 8" key="1">
    <citation type="submission" date="2020-05" db="EMBL/GenBank/DDBJ databases">
        <title>Characterization of novel class B3 metallo-beta-lactamase from novel Pseudomonas species.</title>
        <authorList>
            <person name="Yamada K."/>
            <person name="Aoki K."/>
            <person name="Ishii Y."/>
        </authorList>
    </citation>
    <scope>NUCLEOTIDE SEQUENCE [LARGE SCALE GENOMIC DNA]</scope>
    <source>
        <strain evidence="7 8">TUM18999</strain>
    </source>
</reference>
<gene>
    <name evidence="7" type="ORF">TUM18999_60100</name>
</gene>
<dbReference type="Gene3D" id="2.60.40.10">
    <property type="entry name" value="Immunoglobulins"/>
    <property type="match status" value="2"/>
</dbReference>
<evidence type="ECO:0000313" key="7">
    <source>
        <dbReference type="EMBL" id="BCG27819.1"/>
    </source>
</evidence>
<accession>A0A6J4EEN7</accession>
<feature type="compositionally biased region" description="Basic and acidic residues" evidence="5">
    <location>
        <begin position="1143"/>
        <end position="1158"/>
    </location>
</feature>
<name>A0A6J4EEN7_9PSED</name>